<feature type="region of interest" description="Phosphoribosyl-AMP cyclohydrolase" evidence="15">
    <location>
        <begin position="1"/>
        <end position="105"/>
    </location>
</feature>
<comment type="catalytic activity">
    <reaction evidence="1 15">
        <text>1-(5-phospho-beta-D-ribosyl)-5'-AMP + H2O = 1-(5-phospho-beta-D-ribosyl)-5-[(5-phospho-beta-D-ribosylamino)methylideneamino]imidazole-4-carboxamide</text>
        <dbReference type="Rhea" id="RHEA:20049"/>
        <dbReference type="ChEBI" id="CHEBI:15377"/>
        <dbReference type="ChEBI" id="CHEBI:58435"/>
        <dbReference type="ChEBI" id="CHEBI:59457"/>
        <dbReference type="EC" id="3.5.4.19"/>
    </reaction>
</comment>
<evidence type="ECO:0000256" key="9">
    <source>
        <dbReference type="ARBA" id="ARBA00022605"/>
    </source>
</evidence>
<keyword evidence="11 15" id="KW-0378">Hydrolase</keyword>
<keyword evidence="10 15" id="KW-0547">Nucleotide-binding</keyword>
<dbReference type="InterPro" id="IPR023019">
    <property type="entry name" value="His_synth_HisIE"/>
</dbReference>
<dbReference type="HAMAP" id="MF_01020">
    <property type="entry name" value="HisE"/>
    <property type="match status" value="1"/>
</dbReference>
<gene>
    <name evidence="15" type="primary">hisI</name>
    <name evidence="15" type="synonym">hisIE</name>
    <name evidence="17" type="ORF">A6J77_002445</name>
</gene>
<evidence type="ECO:0000256" key="6">
    <source>
        <dbReference type="ARBA" id="ARBA00007731"/>
    </source>
</evidence>
<dbReference type="NCBIfam" id="NF000768">
    <property type="entry name" value="PRK00051.1"/>
    <property type="match status" value="1"/>
</dbReference>
<comment type="subcellular location">
    <subcellularLocation>
        <location evidence="3 15">Cytoplasm</location>
    </subcellularLocation>
</comment>
<feature type="region of interest" description="Phosphoribosyl-ATP pyrophosphohydrolase" evidence="15">
    <location>
        <begin position="106"/>
        <end position="212"/>
    </location>
</feature>
<dbReference type="Gene3D" id="3.10.20.810">
    <property type="entry name" value="Phosphoribosyl-AMP cyclohydrolase"/>
    <property type="match status" value="1"/>
</dbReference>
<evidence type="ECO:0000256" key="13">
    <source>
        <dbReference type="ARBA" id="ARBA00023102"/>
    </source>
</evidence>
<comment type="catalytic activity">
    <reaction evidence="2 15">
        <text>1-(5-phospho-beta-D-ribosyl)-ATP + H2O = 1-(5-phospho-beta-D-ribosyl)-5'-AMP + diphosphate + H(+)</text>
        <dbReference type="Rhea" id="RHEA:22828"/>
        <dbReference type="ChEBI" id="CHEBI:15377"/>
        <dbReference type="ChEBI" id="CHEBI:15378"/>
        <dbReference type="ChEBI" id="CHEBI:33019"/>
        <dbReference type="ChEBI" id="CHEBI:59457"/>
        <dbReference type="ChEBI" id="CHEBI:73183"/>
        <dbReference type="EC" id="3.6.1.31"/>
    </reaction>
</comment>
<dbReference type="EC" id="3.5.4.19" evidence="15"/>
<evidence type="ECO:0000256" key="8">
    <source>
        <dbReference type="ARBA" id="ARBA00022490"/>
    </source>
</evidence>
<dbReference type="RefSeq" id="WP_083067954.1">
    <property type="nucleotide sequence ID" value="NZ_NBTM02000001.1"/>
</dbReference>
<evidence type="ECO:0000256" key="2">
    <source>
        <dbReference type="ARBA" id="ARBA00001460"/>
    </source>
</evidence>
<evidence type="ECO:0000313" key="18">
    <source>
        <dbReference type="Proteomes" id="UP000192813"/>
    </source>
</evidence>
<evidence type="ECO:0000256" key="12">
    <source>
        <dbReference type="ARBA" id="ARBA00022840"/>
    </source>
</evidence>
<evidence type="ECO:0000256" key="15">
    <source>
        <dbReference type="HAMAP-Rule" id="MF_01019"/>
    </source>
</evidence>
<comment type="similarity">
    <text evidence="6 15">In the C-terminal section; belongs to the PRA-PH family.</text>
</comment>
<dbReference type="NCBIfam" id="NF002747">
    <property type="entry name" value="PRK02759.1"/>
    <property type="match status" value="1"/>
</dbReference>
<evidence type="ECO:0000256" key="11">
    <source>
        <dbReference type="ARBA" id="ARBA00022801"/>
    </source>
</evidence>
<dbReference type="Pfam" id="PF01503">
    <property type="entry name" value="PRA-PH"/>
    <property type="match status" value="1"/>
</dbReference>
<dbReference type="InterPro" id="IPR008179">
    <property type="entry name" value="HisE"/>
</dbReference>
<dbReference type="GO" id="GO:0004636">
    <property type="term" value="F:phosphoribosyl-ATP diphosphatase activity"/>
    <property type="evidence" value="ECO:0007669"/>
    <property type="project" value="UniProtKB-UniRule"/>
</dbReference>
<keyword evidence="9 15" id="KW-0028">Amino-acid biosynthesis</keyword>
<comment type="pathway">
    <text evidence="5 15">Amino-acid biosynthesis; L-histidine biosynthesis; L-histidine from 5-phospho-alpha-D-ribose 1-diphosphate: step 2/9.</text>
</comment>
<evidence type="ECO:0000256" key="14">
    <source>
        <dbReference type="ARBA" id="ARBA00023268"/>
    </source>
</evidence>
<dbReference type="InterPro" id="IPR038019">
    <property type="entry name" value="PRib_AMP_CycHydrolase_sf"/>
</dbReference>
<sequence length="212" mass="23825">MTAIDFGKNGGLVPAILQDYRTKQVLMLGYMNEEAYELTVSEGVVWFYSRSKGRLWKKGETSGNLQEVVKIELDCDQDTLLVQVRPTGPTCHTGSQSCFGDDFFNLNILEKTVADKVGNPKEGSYTTYLMEQGLDKILKKCGEEMTEVVIAAKNAQDGQGNDELVSETSDLLYHLFVLLVERGLSLTDIEAALNTRHGQYHTYSVRKEIEYY</sequence>
<dbReference type="UniPathway" id="UPA00031">
    <property type="reaction ID" value="UER00007"/>
</dbReference>
<dbReference type="Gene3D" id="1.10.287.1080">
    <property type="entry name" value="MazG-like"/>
    <property type="match status" value="1"/>
</dbReference>
<dbReference type="CDD" id="cd11534">
    <property type="entry name" value="NTP-PPase_HisIE_like"/>
    <property type="match status" value="1"/>
</dbReference>
<keyword evidence="13 15" id="KW-0368">Histidine biosynthesis</keyword>
<protein>
    <recommendedName>
        <fullName evidence="15">Histidine biosynthesis bifunctional protein HisIE</fullName>
    </recommendedName>
    <domain>
        <recommendedName>
            <fullName evidence="15">Phosphoribosyl-AMP cyclohydrolase</fullName>
            <shortName evidence="15">PRA-CH</shortName>
            <ecNumber evidence="15">3.5.4.19</ecNumber>
        </recommendedName>
    </domain>
    <domain>
        <recommendedName>
            <fullName evidence="15">Phosphoribosyl-ATP pyrophosphatase</fullName>
            <shortName evidence="15">PRA-PH</shortName>
            <ecNumber evidence="15">3.6.1.31</ecNumber>
        </recommendedName>
    </domain>
</protein>
<evidence type="ECO:0000259" key="16">
    <source>
        <dbReference type="Pfam" id="PF01502"/>
    </source>
</evidence>
<dbReference type="HAMAP" id="MF_01021">
    <property type="entry name" value="HisI"/>
    <property type="match status" value="1"/>
</dbReference>
<dbReference type="GO" id="GO:0005524">
    <property type="term" value="F:ATP binding"/>
    <property type="evidence" value="ECO:0007669"/>
    <property type="project" value="UniProtKB-KW"/>
</dbReference>
<dbReference type="GO" id="GO:0000105">
    <property type="term" value="P:L-histidine biosynthetic process"/>
    <property type="evidence" value="ECO:0007669"/>
    <property type="project" value="UniProtKB-UniRule"/>
</dbReference>
<evidence type="ECO:0000313" key="17">
    <source>
        <dbReference type="EMBL" id="PNL91150.1"/>
    </source>
</evidence>
<dbReference type="Proteomes" id="UP000192813">
    <property type="component" value="Unassembled WGS sequence"/>
</dbReference>
<dbReference type="NCBIfam" id="TIGR03188">
    <property type="entry name" value="histidine_hisI"/>
    <property type="match status" value="1"/>
</dbReference>
<keyword evidence="12 15" id="KW-0067">ATP-binding</keyword>
<dbReference type="Pfam" id="PF01502">
    <property type="entry name" value="PRA-CH"/>
    <property type="match status" value="1"/>
</dbReference>
<accession>A0A2J9PMD0</accession>
<evidence type="ECO:0000256" key="4">
    <source>
        <dbReference type="ARBA" id="ARBA00005169"/>
    </source>
</evidence>
<evidence type="ECO:0000256" key="10">
    <source>
        <dbReference type="ARBA" id="ARBA00022741"/>
    </source>
</evidence>
<dbReference type="AlphaFoldDB" id="A0A2J9PMD0"/>
<dbReference type="EC" id="3.6.1.31" evidence="15"/>
<name>A0A2J9PMD0_9LACT</name>
<dbReference type="PANTHER" id="PTHR42945">
    <property type="entry name" value="HISTIDINE BIOSYNTHESIS BIFUNCTIONAL PROTEIN"/>
    <property type="match status" value="1"/>
</dbReference>
<reference evidence="18" key="1">
    <citation type="submission" date="2017-12" db="EMBL/GenBank/DDBJ databases">
        <title>FDA dAtabase for Regulatory Grade micrObial Sequences (FDA-ARGOS): Supporting development and validation of Infectious Disease Dx tests.</title>
        <authorList>
            <person name="Hoffmann M."/>
            <person name="Allard M."/>
            <person name="Evans P."/>
            <person name="Brown E."/>
            <person name="Tallon L."/>
            <person name="Sadzewicz L."/>
            <person name="Sengamalay N."/>
            <person name="Ott S."/>
            <person name="Godinez A."/>
            <person name="Nagaraj S."/>
            <person name="Vavikolanu K."/>
            <person name="Aluvathingal J."/>
            <person name="Nadendla S."/>
            <person name="Sichtig H."/>
        </authorList>
    </citation>
    <scope>NUCLEOTIDE SEQUENCE [LARGE SCALE GENOMIC DNA]</scope>
    <source>
        <strain evidence="18">FDAARGOS_249</strain>
    </source>
</reference>
<comment type="similarity">
    <text evidence="7 15">In the N-terminal section; belongs to the PRA-CH family.</text>
</comment>
<comment type="caution">
    <text evidence="17">The sequence shown here is derived from an EMBL/GenBank/DDBJ whole genome shotgun (WGS) entry which is preliminary data.</text>
</comment>
<comment type="pathway">
    <text evidence="4 15">Amino-acid biosynthesis; L-histidine biosynthesis; L-histidine from 5-phospho-alpha-D-ribose 1-diphosphate: step 3/9.</text>
</comment>
<dbReference type="SUPFAM" id="SSF141734">
    <property type="entry name" value="HisI-like"/>
    <property type="match status" value="1"/>
</dbReference>
<dbReference type="FunFam" id="3.10.20.810:FF:000001">
    <property type="entry name" value="Histidine biosynthesis bifunctional protein HisIE"/>
    <property type="match status" value="1"/>
</dbReference>
<dbReference type="InterPro" id="IPR021130">
    <property type="entry name" value="PRib-ATP_PPHydrolase-like"/>
</dbReference>
<proteinExistence type="inferred from homology"/>
<evidence type="ECO:0000256" key="1">
    <source>
        <dbReference type="ARBA" id="ARBA00000024"/>
    </source>
</evidence>
<dbReference type="EMBL" id="NBTM02000001">
    <property type="protein sequence ID" value="PNL91150.1"/>
    <property type="molecule type" value="Genomic_DNA"/>
</dbReference>
<organism evidence="17 18">
    <name type="scientific">Aerococcus viridans</name>
    <dbReference type="NCBI Taxonomy" id="1377"/>
    <lineage>
        <taxon>Bacteria</taxon>
        <taxon>Bacillati</taxon>
        <taxon>Bacillota</taxon>
        <taxon>Bacilli</taxon>
        <taxon>Lactobacillales</taxon>
        <taxon>Aerococcaceae</taxon>
        <taxon>Aerococcus</taxon>
    </lineage>
</organism>
<evidence type="ECO:0000256" key="3">
    <source>
        <dbReference type="ARBA" id="ARBA00004496"/>
    </source>
</evidence>
<dbReference type="InterPro" id="IPR002496">
    <property type="entry name" value="PRib_AMP_CycHydrolase_dom"/>
</dbReference>
<dbReference type="InterPro" id="IPR026660">
    <property type="entry name" value="PRA-CH"/>
</dbReference>
<evidence type="ECO:0000256" key="5">
    <source>
        <dbReference type="ARBA" id="ARBA00005204"/>
    </source>
</evidence>
<dbReference type="GO" id="GO:0004635">
    <property type="term" value="F:phosphoribosyl-AMP cyclohydrolase activity"/>
    <property type="evidence" value="ECO:0007669"/>
    <property type="project" value="UniProtKB-UniRule"/>
</dbReference>
<feature type="domain" description="Phosphoribosyl-AMP cyclohydrolase" evidence="16">
    <location>
        <begin position="27"/>
        <end position="99"/>
    </location>
</feature>
<dbReference type="SUPFAM" id="SSF101386">
    <property type="entry name" value="all-alpha NTP pyrophosphatases"/>
    <property type="match status" value="1"/>
</dbReference>
<dbReference type="HAMAP" id="MF_01019">
    <property type="entry name" value="HisIE"/>
    <property type="match status" value="1"/>
</dbReference>
<dbReference type="PANTHER" id="PTHR42945:SF9">
    <property type="entry name" value="HISTIDINE BIOSYNTHESIS BIFUNCTIONAL PROTEIN HISIE"/>
    <property type="match status" value="1"/>
</dbReference>
<keyword evidence="14 15" id="KW-0511">Multifunctional enzyme</keyword>
<evidence type="ECO:0000256" key="7">
    <source>
        <dbReference type="ARBA" id="ARBA00008299"/>
    </source>
</evidence>
<keyword evidence="8 15" id="KW-0963">Cytoplasm</keyword>
<dbReference type="GO" id="GO:0005737">
    <property type="term" value="C:cytoplasm"/>
    <property type="evidence" value="ECO:0007669"/>
    <property type="project" value="UniProtKB-SubCell"/>
</dbReference>